<dbReference type="PANTHER" id="PTHR10157:SF23">
    <property type="entry name" value="MOXD1 HOMOLOG 1"/>
    <property type="match status" value="1"/>
</dbReference>
<protein>
    <submittedName>
        <fullName evidence="5">DBH-like monooxygenase 1</fullName>
    </submittedName>
</protein>
<dbReference type="GO" id="GO:0042420">
    <property type="term" value="P:dopamine catabolic process"/>
    <property type="evidence" value="ECO:0007669"/>
    <property type="project" value="TreeGrafter"/>
</dbReference>
<dbReference type="SUPFAM" id="SSF49742">
    <property type="entry name" value="PHM/PNGase F"/>
    <property type="match status" value="2"/>
</dbReference>
<dbReference type="Pfam" id="PF03712">
    <property type="entry name" value="Cu2_monoox_C"/>
    <property type="match status" value="1"/>
</dbReference>
<dbReference type="GO" id="GO:0006589">
    <property type="term" value="P:octopamine biosynthetic process"/>
    <property type="evidence" value="ECO:0007669"/>
    <property type="project" value="TreeGrafter"/>
</dbReference>
<keyword evidence="1" id="KW-1015">Disulfide bond</keyword>
<organism evidence="5 6">
    <name type="scientific">Brachionus plicatilis</name>
    <name type="common">Marine rotifer</name>
    <name type="synonym">Brachionus muelleri</name>
    <dbReference type="NCBI Taxonomy" id="10195"/>
    <lineage>
        <taxon>Eukaryota</taxon>
        <taxon>Metazoa</taxon>
        <taxon>Spiralia</taxon>
        <taxon>Gnathifera</taxon>
        <taxon>Rotifera</taxon>
        <taxon>Eurotatoria</taxon>
        <taxon>Monogononta</taxon>
        <taxon>Pseudotrocha</taxon>
        <taxon>Ploima</taxon>
        <taxon>Brachionidae</taxon>
        <taxon>Brachionus</taxon>
    </lineage>
</organism>
<feature type="non-terminal residue" evidence="5">
    <location>
        <position position="1"/>
    </location>
</feature>
<keyword evidence="6" id="KW-1185">Reference proteome</keyword>
<keyword evidence="5" id="KW-0503">Monooxygenase</keyword>
<dbReference type="InterPro" id="IPR036939">
    <property type="entry name" value="Cu2_ascorb_mOase_N_sf"/>
</dbReference>
<comment type="caution">
    <text evidence="5">The sequence shown here is derived from an EMBL/GenBank/DDBJ whole genome shotgun (WGS) entry which is preliminary data.</text>
</comment>
<dbReference type="GO" id="GO:0030667">
    <property type="term" value="C:secretory granule membrane"/>
    <property type="evidence" value="ECO:0007669"/>
    <property type="project" value="TreeGrafter"/>
</dbReference>
<dbReference type="Proteomes" id="UP000276133">
    <property type="component" value="Unassembled WGS sequence"/>
</dbReference>
<feature type="domain" description="Copper type II ascorbate-dependent monooxygenase N-terminal" evidence="3">
    <location>
        <begin position="37"/>
        <end position="161"/>
    </location>
</feature>
<dbReference type="GO" id="GO:0042421">
    <property type="term" value="P:norepinephrine biosynthetic process"/>
    <property type="evidence" value="ECO:0007669"/>
    <property type="project" value="TreeGrafter"/>
</dbReference>
<dbReference type="Gene3D" id="2.60.120.310">
    <property type="entry name" value="Copper type II, ascorbate-dependent monooxygenase, N-terminal domain"/>
    <property type="match status" value="1"/>
</dbReference>
<evidence type="ECO:0000313" key="6">
    <source>
        <dbReference type="Proteomes" id="UP000276133"/>
    </source>
</evidence>
<name>A0A3M7RHJ7_BRAPC</name>
<dbReference type="OrthoDB" id="10003276at2759"/>
<gene>
    <name evidence="5" type="ORF">BpHYR1_035521</name>
</gene>
<proteinExistence type="predicted"/>
<dbReference type="InterPro" id="IPR024548">
    <property type="entry name" value="Cu2_monoox_C"/>
</dbReference>
<dbReference type="InterPro" id="IPR000945">
    <property type="entry name" value="DBH-like"/>
</dbReference>
<reference evidence="5 6" key="1">
    <citation type="journal article" date="2018" name="Sci. Rep.">
        <title>Genomic signatures of local adaptation to the degree of environmental predictability in rotifers.</title>
        <authorList>
            <person name="Franch-Gras L."/>
            <person name="Hahn C."/>
            <person name="Garcia-Roger E.M."/>
            <person name="Carmona M.J."/>
            <person name="Serra M."/>
            <person name="Gomez A."/>
        </authorList>
    </citation>
    <scope>NUCLEOTIDE SEQUENCE [LARGE SCALE GENOMIC DNA]</scope>
    <source>
        <strain evidence="5">HYR1</strain>
    </source>
</reference>
<keyword evidence="2" id="KW-0325">Glycoprotein</keyword>
<dbReference type="InterPro" id="IPR014784">
    <property type="entry name" value="Cu2_ascorb_mOase-like_C"/>
</dbReference>
<feature type="non-terminal residue" evidence="5">
    <location>
        <position position="309"/>
    </location>
</feature>
<dbReference type="PANTHER" id="PTHR10157">
    <property type="entry name" value="DOPAMINE BETA HYDROXYLASE RELATED"/>
    <property type="match status" value="1"/>
</dbReference>
<dbReference type="GO" id="GO:0005615">
    <property type="term" value="C:extracellular space"/>
    <property type="evidence" value="ECO:0007669"/>
    <property type="project" value="TreeGrafter"/>
</dbReference>
<dbReference type="Gene3D" id="2.60.120.230">
    <property type="match status" value="1"/>
</dbReference>
<evidence type="ECO:0000256" key="1">
    <source>
        <dbReference type="ARBA" id="ARBA00023157"/>
    </source>
</evidence>
<accession>A0A3M7RHJ7</accession>
<evidence type="ECO:0000256" key="2">
    <source>
        <dbReference type="ARBA" id="ARBA00023180"/>
    </source>
</evidence>
<evidence type="ECO:0000259" key="4">
    <source>
        <dbReference type="Pfam" id="PF03712"/>
    </source>
</evidence>
<dbReference type="GO" id="GO:0004500">
    <property type="term" value="F:dopamine beta-monooxygenase activity"/>
    <property type="evidence" value="ECO:0007669"/>
    <property type="project" value="InterPro"/>
</dbReference>
<dbReference type="AlphaFoldDB" id="A0A3M7RHJ7"/>
<dbReference type="STRING" id="10195.A0A3M7RHJ7"/>
<evidence type="ECO:0000259" key="3">
    <source>
        <dbReference type="Pfam" id="PF01082"/>
    </source>
</evidence>
<dbReference type="EMBL" id="REGN01003383">
    <property type="protein sequence ID" value="RNA22904.1"/>
    <property type="molecule type" value="Genomic_DNA"/>
</dbReference>
<dbReference type="GO" id="GO:0005507">
    <property type="term" value="F:copper ion binding"/>
    <property type="evidence" value="ECO:0007669"/>
    <property type="project" value="InterPro"/>
</dbReference>
<keyword evidence="5" id="KW-0560">Oxidoreductase</keyword>
<dbReference type="Pfam" id="PF01082">
    <property type="entry name" value="Cu2_monooxygen"/>
    <property type="match status" value="1"/>
</dbReference>
<sequence length="309" mass="35765">GIKSVPLISSLNNVVKFNLDEVDQVEYRVNYTFDGLKDTVYHCAMFKLPDSWIKEKRHLIRYETLYSPGTEENLHHWNLVECGSEFEEIYLKNNDLLQQGECFSGEWLNAIQHCRKISLVWAVGGATIQDFPEDLAYPMGGPDEETRYFYLEIHFDNPRLKKDITDNSGVRLYGTKNYRKNEFGVFTVGASENYGGLIVPPGADTFRANYGCSSDCVNKFFEEQEEIKVFSTLPHTHLTGKEIYTKVIRDGKEVAYLANNKYYDFNYQYYNFLNKPVSIKKGDELVTECVYTTKNKKEFTYGGLSTREE</sequence>
<dbReference type="InterPro" id="IPR000323">
    <property type="entry name" value="Cu2_ascorb_mOase_N"/>
</dbReference>
<feature type="domain" description="Copper type II ascorbate-dependent monooxygenase C-terminal" evidence="4">
    <location>
        <begin position="184"/>
        <end position="309"/>
    </location>
</feature>
<dbReference type="InterPro" id="IPR008977">
    <property type="entry name" value="PHM/PNGase_F_dom_sf"/>
</dbReference>
<evidence type="ECO:0000313" key="5">
    <source>
        <dbReference type="EMBL" id="RNA22904.1"/>
    </source>
</evidence>